<dbReference type="GO" id="GO:0016491">
    <property type="term" value="F:oxidoreductase activity"/>
    <property type="evidence" value="ECO:0007669"/>
    <property type="project" value="UniProtKB-KW"/>
</dbReference>
<keyword evidence="2" id="KW-0560">Oxidoreductase</keyword>
<evidence type="ECO:0000259" key="3">
    <source>
        <dbReference type="SMART" id="SM00822"/>
    </source>
</evidence>
<keyword evidence="5" id="KW-1185">Reference proteome</keyword>
<dbReference type="PANTHER" id="PTHR42901">
    <property type="entry name" value="ALCOHOL DEHYDROGENASE"/>
    <property type="match status" value="1"/>
</dbReference>
<comment type="caution">
    <text evidence="4">The sequence shown here is derived from an EMBL/GenBank/DDBJ whole genome shotgun (WGS) entry which is preliminary data.</text>
</comment>
<dbReference type="Pfam" id="PF00106">
    <property type="entry name" value="adh_short"/>
    <property type="match status" value="1"/>
</dbReference>
<evidence type="ECO:0000256" key="2">
    <source>
        <dbReference type="ARBA" id="ARBA00023002"/>
    </source>
</evidence>
<dbReference type="InterPro" id="IPR057326">
    <property type="entry name" value="KR_dom"/>
</dbReference>
<dbReference type="AlphaFoldDB" id="A0A420Y336"/>
<dbReference type="OrthoDB" id="1933717at2759"/>
<accession>A0A420Y336</accession>
<feature type="domain" description="Ketoreductase" evidence="3">
    <location>
        <begin position="23"/>
        <end position="210"/>
    </location>
</feature>
<organism evidence="4 5">
    <name type="scientific">Coniochaeta pulveracea</name>
    <dbReference type="NCBI Taxonomy" id="177199"/>
    <lineage>
        <taxon>Eukaryota</taxon>
        <taxon>Fungi</taxon>
        <taxon>Dikarya</taxon>
        <taxon>Ascomycota</taxon>
        <taxon>Pezizomycotina</taxon>
        <taxon>Sordariomycetes</taxon>
        <taxon>Sordariomycetidae</taxon>
        <taxon>Coniochaetales</taxon>
        <taxon>Coniochaetaceae</taxon>
        <taxon>Coniochaeta</taxon>
    </lineage>
</organism>
<dbReference type="SMART" id="SM00822">
    <property type="entry name" value="PKS_KR"/>
    <property type="match status" value="1"/>
</dbReference>
<dbReference type="EMBL" id="QVQW01000058">
    <property type="protein sequence ID" value="RKU42291.1"/>
    <property type="molecule type" value="Genomic_DNA"/>
</dbReference>
<reference evidence="4 5" key="1">
    <citation type="submission" date="2018-08" db="EMBL/GenBank/DDBJ databases">
        <title>Draft genome of the lignicolous fungus Coniochaeta pulveracea.</title>
        <authorList>
            <person name="Borstlap C.J."/>
            <person name="De Witt R.N."/>
            <person name="Botha A."/>
            <person name="Volschenk H."/>
        </authorList>
    </citation>
    <scope>NUCLEOTIDE SEQUENCE [LARGE SCALE GENOMIC DNA]</scope>
    <source>
        <strain evidence="4 5">CAB683</strain>
    </source>
</reference>
<comment type="similarity">
    <text evidence="1">Belongs to the short-chain dehydrogenases/reductases (SDR) family.</text>
</comment>
<dbReference type="Proteomes" id="UP000275385">
    <property type="component" value="Unassembled WGS sequence"/>
</dbReference>
<evidence type="ECO:0000313" key="4">
    <source>
        <dbReference type="EMBL" id="RKU42291.1"/>
    </source>
</evidence>
<gene>
    <name evidence="4" type="ORF">DL546_001470</name>
</gene>
<dbReference type="InterPro" id="IPR002347">
    <property type="entry name" value="SDR_fam"/>
</dbReference>
<sequence length="283" mass="30289">MNYTSINHIKTYPDLASSLQGHGTVLITGGGTGIGAATAHSYARSGTKHVILLGRRPGPLASTAESIRSAHPETKVTTCAIDVLSASALTEAFEDAGRVDVVIHAASVLPTMSSLTNPDLDVDAWWKGFEINVRGTLNVARALIQSVKDGENQAVFVNLNTAGTLVPPLPGMGGYIVSKLGLLKMLEYLGAESRERVRLVSVHPGLIRTDVALQLEEKGLVFPYEDISLPADFLVWVAGEEAAFLANKFVFANWDINELKARKDEIMNSSELTLGLNGVPRSI</sequence>
<dbReference type="STRING" id="177199.A0A420Y336"/>
<evidence type="ECO:0000256" key="1">
    <source>
        <dbReference type="ARBA" id="ARBA00006484"/>
    </source>
</evidence>
<dbReference type="PANTHER" id="PTHR42901:SF1">
    <property type="entry name" value="ALCOHOL DEHYDROGENASE"/>
    <property type="match status" value="1"/>
</dbReference>
<dbReference type="Gene3D" id="3.40.50.720">
    <property type="entry name" value="NAD(P)-binding Rossmann-like Domain"/>
    <property type="match status" value="1"/>
</dbReference>
<proteinExistence type="inferred from homology"/>
<dbReference type="InterPro" id="IPR036291">
    <property type="entry name" value="NAD(P)-bd_dom_sf"/>
</dbReference>
<dbReference type="CDD" id="cd05233">
    <property type="entry name" value="SDR_c"/>
    <property type="match status" value="1"/>
</dbReference>
<name>A0A420Y336_9PEZI</name>
<dbReference type="SUPFAM" id="SSF51735">
    <property type="entry name" value="NAD(P)-binding Rossmann-fold domains"/>
    <property type="match status" value="1"/>
</dbReference>
<dbReference type="PRINTS" id="PR00081">
    <property type="entry name" value="GDHRDH"/>
</dbReference>
<evidence type="ECO:0000313" key="5">
    <source>
        <dbReference type="Proteomes" id="UP000275385"/>
    </source>
</evidence>
<protein>
    <recommendedName>
        <fullName evidence="3">Ketoreductase domain-containing protein</fullName>
    </recommendedName>
</protein>